<protein>
    <recommendedName>
        <fullName evidence="4">K Homology domain-containing protein</fullName>
    </recommendedName>
</protein>
<reference evidence="2 3" key="1">
    <citation type="journal article" date="2011" name="Science">
        <title>The ecoresponsive genome of Daphnia pulex.</title>
        <authorList>
            <person name="Colbourne J.K."/>
            <person name="Pfrender M.E."/>
            <person name="Gilbert D."/>
            <person name="Thomas W.K."/>
            <person name="Tucker A."/>
            <person name="Oakley T.H."/>
            <person name="Tokishita S."/>
            <person name="Aerts A."/>
            <person name="Arnold G.J."/>
            <person name="Basu M.K."/>
            <person name="Bauer D.J."/>
            <person name="Caceres C.E."/>
            <person name="Carmel L."/>
            <person name="Casola C."/>
            <person name="Choi J.H."/>
            <person name="Detter J.C."/>
            <person name="Dong Q."/>
            <person name="Dusheyko S."/>
            <person name="Eads B.D."/>
            <person name="Frohlich T."/>
            <person name="Geiler-Samerotte K.A."/>
            <person name="Gerlach D."/>
            <person name="Hatcher P."/>
            <person name="Jogdeo S."/>
            <person name="Krijgsveld J."/>
            <person name="Kriventseva E.V."/>
            <person name="Kultz D."/>
            <person name="Laforsch C."/>
            <person name="Lindquist E."/>
            <person name="Lopez J."/>
            <person name="Manak J.R."/>
            <person name="Muller J."/>
            <person name="Pangilinan J."/>
            <person name="Patwardhan R.P."/>
            <person name="Pitluck S."/>
            <person name="Pritham E.J."/>
            <person name="Rechtsteiner A."/>
            <person name="Rho M."/>
            <person name="Rogozin I.B."/>
            <person name="Sakarya O."/>
            <person name="Salamov A."/>
            <person name="Schaack S."/>
            <person name="Shapiro H."/>
            <person name="Shiga Y."/>
            <person name="Skalitzky C."/>
            <person name="Smith Z."/>
            <person name="Souvorov A."/>
            <person name="Sung W."/>
            <person name="Tang Z."/>
            <person name="Tsuchiya D."/>
            <person name="Tu H."/>
            <person name="Vos H."/>
            <person name="Wang M."/>
            <person name="Wolf Y.I."/>
            <person name="Yamagata H."/>
            <person name="Yamada T."/>
            <person name="Ye Y."/>
            <person name="Shaw J.R."/>
            <person name="Andrews J."/>
            <person name="Crease T.J."/>
            <person name="Tang H."/>
            <person name="Lucas S.M."/>
            <person name="Robertson H.M."/>
            <person name="Bork P."/>
            <person name="Koonin E.V."/>
            <person name="Zdobnov E.M."/>
            <person name="Grigoriev I.V."/>
            <person name="Lynch M."/>
            <person name="Boore J.L."/>
        </authorList>
    </citation>
    <scope>NUCLEOTIDE SEQUENCE [LARGE SCALE GENOMIC DNA]</scope>
</reference>
<keyword evidence="3" id="KW-1185">Reference proteome</keyword>
<keyword evidence="1" id="KW-0175">Coiled coil</keyword>
<dbReference type="PhylomeDB" id="E9HRQ3"/>
<feature type="coiled-coil region" evidence="1">
    <location>
        <begin position="235"/>
        <end position="332"/>
    </location>
</feature>
<dbReference type="OrthoDB" id="6360802at2759"/>
<evidence type="ECO:0000313" key="3">
    <source>
        <dbReference type="Proteomes" id="UP000000305"/>
    </source>
</evidence>
<dbReference type="FunCoup" id="E9HRQ3">
    <property type="interactions" value="63"/>
</dbReference>
<dbReference type="HOGENOM" id="CLU_377786_0_0_1"/>
<name>E9HRQ3_DAPPU</name>
<accession>E9HRQ3</accession>
<feature type="coiled-coil region" evidence="1">
    <location>
        <begin position="495"/>
        <end position="525"/>
    </location>
</feature>
<dbReference type="GO" id="GO:0003723">
    <property type="term" value="F:RNA binding"/>
    <property type="evidence" value="ECO:0007669"/>
    <property type="project" value="InterPro"/>
</dbReference>
<sequence>MDFFSRMTESQTRHSAVNLNNIEPDFACSNQHALPRPVINDGFSTASGEDLNNQSFLRLMATVEEKNLIVLEKERLANELSLVQSQLTDSHSKLRQFRIESAATKSKLEKQKRFITDITVKNIRLTNEDSRLRRKVEDSDNLIASSRAKIEELHNRLAEQKLDKVNEDLATAKRELELRNRAVIRHQKQNLRLMRNDKRLRRKQEKTNSLLLSGQAESERLRTSLTEQQLDTREFAVATRELESKNKTISELETENLRLAENDSRLRRKVEDRDRIIASSAIEKNLMLLDKERLENELSLLQSQLTDSSSKLQNVHDELATTNSELEEEKRVMTEIIAENVHLTNENSVLMRKIEAKDRLIAYKRTKFDELHNCYEEKKLHKVHDELASSQRVLASKNKAIIILKEQNRESRAELEQLRTCLNEQQLDTQQLAVATRELESKSRTITELEATNLSLAENDSQLRQEMEETDRLLLSSKAEVEELRLSDINQKDTIEQLLHQVKSLDQEKEQAVQKLTEMEDKQKEMKPKLTTEVGCGSDEVIHPLRIEEPTPPVMEITEIETAFIAPAPADSPIVTAEPTQPVDLSPAENKIENKAVKVSTEQPGEYSISSSVETEVYADKIVITGISNKDCGRVVGRGGSNANRIEVDYYVRLSFNNGNLFISGGDAESRLAACSDIIDNLPVTMECPTINLRNNIFSYGCLLRELAYNHDVHIYWPNRENKYVTIWGTKANCRTVFEILKSGSR</sequence>
<dbReference type="Proteomes" id="UP000000305">
    <property type="component" value="Unassembled WGS sequence"/>
</dbReference>
<dbReference type="AlphaFoldDB" id="E9HRQ3"/>
<dbReference type="PANTHER" id="PTHR36943">
    <property type="entry name" value="CCHC-TYPE DOMAIN-CONTAINING PROTEIN"/>
    <property type="match status" value="1"/>
</dbReference>
<dbReference type="PANTHER" id="PTHR36943:SF1">
    <property type="entry name" value="CCHC-TYPE DOMAIN-CONTAINING PROTEIN"/>
    <property type="match status" value="1"/>
</dbReference>
<dbReference type="EMBL" id="GL732740">
    <property type="protein sequence ID" value="EFX65545.1"/>
    <property type="molecule type" value="Genomic_DNA"/>
</dbReference>
<feature type="coiled-coil region" evidence="1">
    <location>
        <begin position="405"/>
        <end position="452"/>
    </location>
</feature>
<dbReference type="KEGG" id="dpx:DAPPUDRAFT_264503"/>
<evidence type="ECO:0000256" key="1">
    <source>
        <dbReference type="SAM" id="Coils"/>
    </source>
</evidence>
<organism evidence="2 3">
    <name type="scientific">Daphnia pulex</name>
    <name type="common">Water flea</name>
    <dbReference type="NCBI Taxonomy" id="6669"/>
    <lineage>
        <taxon>Eukaryota</taxon>
        <taxon>Metazoa</taxon>
        <taxon>Ecdysozoa</taxon>
        <taxon>Arthropoda</taxon>
        <taxon>Crustacea</taxon>
        <taxon>Branchiopoda</taxon>
        <taxon>Diplostraca</taxon>
        <taxon>Cladocera</taxon>
        <taxon>Anomopoda</taxon>
        <taxon>Daphniidae</taxon>
        <taxon>Daphnia</taxon>
    </lineage>
</organism>
<evidence type="ECO:0000313" key="2">
    <source>
        <dbReference type="EMBL" id="EFX65545.1"/>
    </source>
</evidence>
<proteinExistence type="predicted"/>
<dbReference type="InterPro" id="IPR036612">
    <property type="entry name" value="KH_dom_type_1_sf"/>
</dbReference>
<dbReference type="InParanoid" id="E9HRQ3"/>
<gene>
    <name evidence="2" type="ORF">DAPPUDRAFT_264503</name>
</gene>
<dbReference type="OMA" id="HESICAI"/>
<evidence type="ECO:0008006" key="4">
    <source>
        <dbReference type="Google" id="ProtNLM"/>
    </source>
</evidence>
<feature type="coiled-coil region" evidence="1">
    <location>
        <begin position="143"/>
        <end position="182"/>
    </location>
</feature>
<dbReference type="SUPFAM" id="SSF54791">
    <property type="entry name" value="Eukaryotic type KH-domain (KH-domain type I)"/>
    <property type="match status" value="1"/>
</dbReference>